<keyword evidence="4" id="KW-1185">Reference proteome</keyword>
<feature type="region of interest" description="Disordered" evidence="1">
    <location>
        <begin position="1"/>
        <end position="50"/>
    </location>
</feature>
<feature type="compositionally biased region" description="Gly residues" evidence="1">
    <location>
        <begin position="28"/>
        <end position="37"/>
    </location>
</feature>
<feature type="compositionally biased region" description="Basic and acidic residues" evidence="1">
    <location>
        <begin position="139"/>
        <end position="162"/>
    </location>
</feature>
<dbReference type="Gene3D" id="2.30.30.140">
    <property type="match status" value="2"/>
</dbReference>
<dbReference type="Pfam" id="PF18115">
    <property type="entry name" value="Tudor_3"/>
    <property type="match status" value="1"/>
</dbReference>
<dbReference type="CDD" id="cd04508">
    <property type="entry name" value="Tudor_SF"/>
    <property type="match status" value="1"/>
</dbReference>
<organism evidence="3 4">
    <name type="scientific">Triparma columacea</name>
    <dbReference type="NCBI Taxonomy" id="722753"/>
    <lineage>
        <taxon>Eukaryota</taxon>
        <taxon>Sar</taxon>
        <taxon>Stramenopiles</taxon>
        <taxon>Ochrophyta</taxon>
        <taxon>Bolidophyceae</taxon>
        <taxon>Parmales</taxon>
        <taxon>Triparmaceae</taxon>
        <taxon>Triparma</taxon>
    </lineage>
</organism>
<reference evidence="4" key="1">
    <citation type="journal article" date="2023" name="Commun. Biol.">
        <title>Genome analysis of Parmales, the sister group of diatoms, reveals the evolutionary specialization of diatoms from phago-mixotrophs to photoautotrophs.</title>
        <authorList>
            <person name="Ban H."/>
            <person name="Sato S."/>
            <person name="Yoshikawa S."/>
            <person name="Yamada K."/>
            <person name="Nakamura Y."/>
            <person name="Ichinomiya M."/>
            <person name="Sato N."/>
            <person name="Blanc-Mathieu R."/>
            <person name="Endo H."/>
            <person name="Kuwata A."/>
            <person name="Ogata H."/>
        </authorList>
    </citation>
    <scope>NUCLEOTIDE SEQUENCE [LARGE SCALE GENOMIC DNA]</scope>
</reference>
<protein>
    <recommendedName>
        <fullName evidence="2">DNA repair protein Crb2 Tudor domain-containing protein</fullName>
    </recommendedName>
</protein>
<dbReference type="EMBL" id="BRYA01001460">
    <property type="protein sequence ID" value="GMI43749.1"/>
    <property type="molecule type" value="Genomic_DNA"/>
</dbReference>
<comment type="caution">
    <text evidence="3">The sequence shown here is derived from an EMBL/GenBank/DDBJ whole genome shotgun (WGS) entry which is preliminary data.</text>
</comment>
<proteinExistence type="predicted"/>
<dbReference type="Proteomes" id="UP001165065">
    <property type="component" value="Unassembled WGS sequence"/>
</dbReference>
<evidence type="ECO:0000256" key="1">
    <source>
        <dbReference type="SAM" id="MobiDB-lite"/>
    </source>
</evidence>
<gene>
    <name evidence="3" type="ORF">TrCOL_g13544</name>
</gene>
<evidence type="ECO:0000313" key="3">
    <source>
        <dbReference type="EMBL" id="GMI43749.1"/>
    </source>
</evidence>
<accession>A0A9W7GCY9</accession>
<dbReference type="AlphaFoldDB" id="A0A9W7GCY9"/>
<evidence type="ECO:0000259" key="2">
    <source>
        <dbReference type="Pfam" id="PF18115"/>
    </source>
</evidence>
<feature type="region of interest" description="Disordered" evidence="1">
    <location>
        <begin position="132"/>
        <end position="168"/>
    </location>
</feature>
<dbReference type="InterPro" id="IPR041297">
    <property type="entry name" value="Crb2_Tudor"/>
</dbReference>
<sequence>MVKEGVDVRGIGKGGKKESDSSKKVKGGMKGGKGAGIKRGVKRKSSSSSQFKVHDRVEALYLGLGTVPSDMYPGTVFRANKDGTYDVKFDDGDRDVSVSSSSIRKLSRDNVKKGDRVKALYRGEGRIPDDLYQGTVHKTNKDGTYDVKFDDGDRDRTVEPRNIRRMTT</sequence>
<feature type="domain" description="DNA repair protein Crb2 Tudor" evidence="2">
    <location>
        <begin position="68"/>
        <end position="106"/>
    </location>
</feature>
<evidence type="ECO:0000313" key="4">
    <source>
        <dbReference type="Proteomes" id="UP001165065"/>
    </source>
</evidence>
<dbReference type="OrthoDB" id="76557at2759"/>
<name>A0A9W7GCY9_9STRA</name>